<reference evidence="2" key="1">
    <citation type="submission" date="2022-11" db="UniProtKB">
        <authorList>
            <consortium name="WormBaseParasite"/>
        </authorList>
    </citation>
    <scope>IDENTIFICATION</scope>
</reference>
<protein>
    <submittedName>
        <fullName evidence="2">F-box domain-containing protein</fullName>
    </submittedName>
</protein>
<name>A0A914N9C2_MELIC</name>
<evidence type="ECO:0000313" key="2">
    <source>
        <dbReference type="WBParaSite" id="Minc3s04318g36026"/>
    </source>
</evidence>
<keyword evidence="1" id="KW-1185">Reference proteome</keyword>
<dbReference type="WBParaSite" id="Minc3s04318g36026">
    <property type="protein sequence ID" value="Minc3s04318g36026"/>
    <property type="gene ID" value="Minc3s04318g36026"/>
</dbReference>
<evidence type="ECO:0000313" key="1">
    <source>
        <dbReference type="Proteomes" id="UP000887563"/>
    </source>
</evidence>
<organism evidence="1 2">
    <name type="scientific">Meloidogyne incognita</name>
    <name type="common">Southern root-knot nematode worm</name>
    <name type="synonym">Oxyuris incognita</name>
    <dbReference type="NCBI Taxonomy" id="6306"/>
    <lineage>
        <taxon>Eukaryota</taxon>
        <taxon>Metazoa</taxon>
        <taxon>Ecdysozoa</taxon>
        <taxon>Nematoda</taxon>
        <taxon>Chromadorea</taxon>
        <taxon>Rhabditida</taxon>
        <taxon>Tylenchina</taxon>
        <taxon>Tylenchomorpha</taxon>
        <taxon>Tylenchoidea</taxon>
        <taxon>Meloidogynidae</taxon>
        <taxon>Meloidogyninae</taxon>
        <taxon>Meloidogyne</taxon>
        <taxon>Meloidogyne incognita group</taxon>
    </lineage>
</organism>
<sequence>MCKSKTNNLPSLKLCIPIINLYPTKLKIKTFLPAELSSEIINFIPFNEKWVVTRISRLFDYFVFKFQKIWIIKLRVERTQCIAIFTQIKDDFTSLKGCAGNLYAEHLPKFTHIFGAIYLLLEGHTDDLMGLNALLVGVQGWPNVDIYKGANELKSDYITKVDILAALFENIFNMLDNSAWGINDYLLWNGFGKTVRILVRRLVTTYNNVNKQAAQAAHQ</sequence>
<dbReference type="Proteomes" id="UP000887563">
    <property type="component" value="Unplaced"/>
</dbReference>
<proteinExistence type="predicted"/>
<accession>A0A914N9C2</accession>
<dbReference type="AlphaFoldDB" id="A0A914N9C2"/>